<sequence>MEQLSSRYDTLISDTLFSSDPQQSGLSQMESHDIMQQLAASIDLHKLTSVFYAQLKRYLNVDSVTIKFPTGLLSMGDNSQANNIKTLEQVANHTILATLVYGFSNPLSPRETTVLNQLHKHFKFPLKNALEHHNVKQLALKDHLTSLGNRANYQETLQRLISQARRSHEAFGLLVIDMDNFKTINDTFGHHEGDNVLTAMADALRQSVRDTDYVFRFGGDEFCCLLPGSDAATNSKIAQRIRRFMQDMPILARHRVSCSIGSTQFVEQDSEQDLFNRADKALYLAKQSGRSCFKAA</sequence>
<dbReference type="EC" id="2.7.7.65" evidence="1"/>
<name>A0ABN1LHE4_9ALTE</name>
<gene>
    <name evidence="3" type="ORF">GCM10009114_16750</name>
</gene>
<protein>
    <recommendedName>
        <fullName evidence="1">diguanylate cyclase</fullName>
        <ecNumber evidence="1">2.7.7.65</ecNumber>
    </recommendedName>
</protein>
<dbReference type="CDD" id="cd01949">
    <property type="entry name" value="GGDEF"/>
    <property type="match status" value="1"/>
</dbReference>
<feature type="domain" description="GGDEF" evidence="2">
    <location>
        <begin position="169"/>
        <end position="296"/>
    </location>
</feature>
<reference evidence="3 4" key="1">
    <citation type="journal article" date="2019" name="Int. J. Syst. Evol. Microbiol.">
        <title>The Global Catalogue of Microorganisms (GCM) 10K type strain sequencing project: providing services to taxonomists for standard genome sequencing and annotation.</title>
        <authorList>
            <consortium name="The Broad Institute Genomics Platform"/>
            <consortium name="The Broad Institute Genome Sequencing Center for Infectious Disease"/>
            <person name="Wu L."/>
            <person name="Ma J."/>
        </authorList>
    </citation>
    <scope>NUCLEOTIDE SEQUENCE [LARGE SCALE GENOMIC DNA]</scope>
    <source>
        <strain evidence="3 4">JCM 15896</strain>
    </source>
</reference>
<dbReference type="SUPFAM" id="SSF55073">
    <property type="entry name" value="Nucleotide cyclase"/>
    <property type="match status" value="1"/>
</dbReference>
<dbReference type="SMART" id="SM00267">
    <property type="entry name" value="GGDEF"/>
    <property type="match status" value="1"/>
</dbReference>
<dbReference type="InterPro" id="IPR050469">
    <property type="entry name" value="Diguanylate_Cyclase"/>
</dbReference>
<evidence type="ECO:0000313" key="3">
    <source>
        <dbReference type="EMBL" id="GAA0856079.1"/>
    </source>
</evidence>
<proteinExistence type="predicted"/>
<evidence type="ECO:0000256" key="1">
    <source>
        <dbReference type="ARBA" id="ARBA00012528"/>
    </source>
</evidence>
<dbReference type="PANTHER" id="PTHR45138">
    <property type="entry name" value="REGULATORY COMPONENTS OF SENSORY TRANSDUCTION SYSTEM"/>
    <property type="match status" value="1"/>
</dbReference>
<dbReference type="Gene3D" id="3.30.70.270">
    <property type="match status" value="1"/>
</dbReference>
<evidence type="ECO:0000259" key="2">
    <source>
        <dbReference type="PROSITE" id="PS50887"/>
    </source>
</evidence>
<dbReference type="Proteomes" id="UP001500359">
    <property type="component" value="Unassembled WGS sequence"/>
</dbReference>
<dbReference type="PANTHER" id="PTHR45138:SF6">
    <property type="entry name" value="DIGUANYLATE CYCLASE DGCN"/>
    <property type="match status" value="1"/>
</dbReference>
<dbReference type="NCBIfam" id="TIGR00254">
    <property type="entry name" value="GGDEF"/>
    <property type="match status" value="1"/>
</dbReference>
<dbReference type="InterPro" id="IPR000160">
    <property type="entry name" value="GGDEF_dom"/>
</dbReference>
<dbReference type="InterPro" id="IPR029787">
    <property type="entry name" value="Nucleotide_cyclase"/>
</dbReference>
<dbReference type="Pfam" id="PF00990">
    <property type="entry name" value="GGDEF"/>
    <property type="match status" value="1"/>
</dbReference>
<dbReference type="InterPro" id="IPR043128">
    <property type="entry name" value="Rev_trsase/Diguanyl_cyclase"/>
</dbReference>
<keyword evidence="4" id="KW-1185">Reference proteome</keyword>
<dbReference type="PROSITE" id="PS50887">
    <property type="entry name" value="GGDEF"/>
    <property type="match status" value="1"/>
</dbReference>
<evidence type="ECO:0000313" key="4">
    <source>
        <dbReference type="Proteomes" id="UP001500359"/>
    </source>
</evidence>
<accession>A0ABN1LHE4</accession>
<comment type="caution">
    <text evidence="3">The sequence shown here is derived from an EMBL/GenBank/DDBJ whole genome shotgun (WGS) entry which is preliminary data.</text>
</comment>
<dbReference type="RefSeq" id="WP_343858638.1">
    <property type="nucleotide sequence ID" value="NZ_BAAAFD010000003.1"/>
</dbReference>
<organism evidence="3 4">
    <name type="scientific">Aliiglaciecola litoralis</name>
    <dbReference type="NCBI Taxonomy" id="582857"/>
    <lineage>
        <taxon>Bacteria</taxon>
        <taxon>Pseudomonadati</taxon>
        <taxon>Pseudomonadota</taxon>
        <taxon>Gammaproteobacteria</taxon>
        <taxon>Alteromonadales</taxon>
        <taxon>Alteromonadaceae</taxon>
        <taxon>Aliiglaciecola</taxon>
    </lineage>
</organism>
<dbReference type="EMBL" id="BAAAFD010000003">
    <property type="protein sequence ID" value="GAA0856079.1"/>
    <property type="molecule type" value="Genomic_DNA"/>
</dbReference>